<evidence type="ECO:0008006" key="3">
    <source>
        <dbReference type="Google" id="ProtNLM"/>
    </source>
</evidence>
<organism evidence="1 2">
    <name type="scientific">Lithospermum erythrorhizon</name>
    <name type="common">Purple gromwell</name>
    <name type="synonym">Lithospermum officinale var. erythrorhizon</name>
    <dbReference type="NCBI Taxonomy" id="34254"/>
    <lineage>
        <taxon>Eukaryota</taxon>
        <taxon>Viridiplantae</taxon>
        <taxon>Streptophyta</taxon>
        <taxon>Embryophyta</taxon>
        <taxon>Tracheophyta</taxon>
        <taxon>Spermatophyta</taxon>
        <taxon>Magnoliopsida</taxon>
        <taxon>eudicotyledons</taxon>
        <taxon>Gunneridae</taxon>
        <taxon>Pentapetalae</taxon>
        <taxon>asterids</taxon>
        <taxon>lamiids</taxon>
        <taxon>Boraginales</taxon>
        <taxon>Boraginaceae</taxon>
        <taxon>Boraginoideae</taxon>
        <taxon>Lithospermeae</taxon>
        <taxon>Lithospermum</taxon>
    </lineage>
</organism>
<gene>
    <name evidence="1" type="ORF">LIER_39978</name>
</gene>
<name>A0AAV3QS03_LITER</name>
<sequence>MRLLNVMPSMDIPIGGEILLAKGRFLVVFGLGRSSVVQRVPLELVGQQARFRMQQTAPFWPVLVVQVRGSKRPSKLRVAAPQRLRMGRGSRPFYRINGTKS</sequence>
<evidence type="ECO:0000313" key="1">
    <source>
        <dbReference type="EMBL" id="GAA0165408.1"/>
    </source>
</evidence>
<protein>
    <recommendedName>
        <fullName evidence="3">Ribosomal protein L2</fullName>
    </recommendedName>
</protein>
<evidence type="ECO:0000313" key="2">
    <source>
        <dbReference type="Proteomes" id="UP001454036"/>
    </source>
</evidence>
<dbReference type="AlphaFoldDB" id="A0AAV3QS03"/>
<keyword evidence="2" id="KW-1185">Reference proteome</keyword>
<proteinExistence type="predicted"/>
<dbReference type="Proteomes" id="UP001454036">
    <property type="component" value="Unassembled WGS sequence"/>
</dbReference>
<dbReference type="EMBL" id="BAABME010022271">
    <property type="protein sequence ID" value="GAA0165408.1"/>
    <property type="molecule type" value="Genomic_DNA"/>
</dbReference>
<comment type="caution">
    <text evidence="1">The sequence shown here is derived from an EMBL/GenBank/DDBJ whole genome shotgun (WGS) entry which is preliminary data.</text>
</comment>
<reference evidence="1 2" key="1">
    <citation type="submission" date="2024-01" db="EMBL/GenBank/DDBJ databases">
        <title>The complete chloroplast genome sequence of Lithospermum erythrorhizon: insights into the phylogenetic relationship among Boraginaceae species and the maternal lineages of purple gromwells.</title>
        <authorList>
            <person name="Okada T."/>
            <person name="Watanabe K."/>
        </authorList>
    </citation>
    <scope>NUCLEOTIDE SEQUENCE [LARGE SCALE GENOMIC DNA]</scope>
</reference>
<accession>A0AAV3QS03</accession>